<keyword evidence="9 12" id="KW-0408">Iron</keyword>
<proteinExistence type="inferred from homology"/>
<accession>A0A7J0EM78</accession>
<comment type="subcellular location">
    <subcellularLocation>
        <location evidence="14">Secreted</location>
    </subcellularLocation>
</comment>
<organism evidence="17 18">
    <name type="scientific">Actinidia rufa</name>
    <dbReference type="NCBI Taxonomy" id="165716"/>
    <lineage>
        <taxon>Eukaryota</taxon>
        <taxon>Viridiplantae</taxon>
        <taxon>Streptophyta</taxon>
        <taxon>Embryophyta</taxon>
        <taxon>Tracheophyta</taxon>
        <taxon>Spermatophyta</taxon>
        <taxon>Magnoliopsida</taxon>
        <taxon>eudicotyledons</taxon>
        <taxon>Gunneridae</taxon>
        <taxon>Pentapetalae</taxon>
        <taxon>asterids</taxon>
        <taxon>Ericales</taxon>
        <taxon>Actinidiaceae</taxon>
        <taxon>Actinidia</taxon>
    </lineage>
</organism>
<dbReference type="PANTHER" id="PTHR31517:SF11">
    <property type="entry name" value="PEROXIDASE 31"/>
    <property type="match status" value="1"/>
</dbReference>
<dbReference type="SUPFAM" id="SSF48113">
    <property type="entry name" value="Heme-dependent peroxidases"/>
    <property type="match status" value="1"/>
</dbReference>
<dbReference type="PRINTS" id="PR00458">
    <property type="entry name" value="PEROXIDASE"/>
</dbReference>
<evidence type="ECO:0000256" key="8">
    <source>
        <dbReference type="ARBA" id="ARBA00023002"/>
    </source>
</evidence>
<dbReference type="InterPro" id="IPR000823">
    <property type="entry name" value="Peroxidase_pln"/>
</dbReference>
<comment type="cofactor">
    <cofactor evidence="12 14">
        <name>heme b</name>
        <dbReference type="ChEBI" id="CHEBI:60344"/>
    </cofactor>
    <text evidence="12 14">Binds 1 heme b (iron(II)-protoporphyrin IX) group per subunit.</text>
</comment>
<evidence type="ECO:0000313" key="18">
    <source>
        <dbReference type="Proteomes" id="UP000585474"/>
    </source>
</evidence>
<feature type="binding site" description="axial binding residue" evidence="12">
    <location>
        <position position="187"/>
    </location>
    <ligand>
        <name>heme b</name>
        <dbReference type="ChEBI" id="CHEBI:60344"/>
    </ligand>
    <ligandPart>
        <name>Fe</name>
        <dbReference type="ChEBI" id="CHEBI:18248"/>
    </ligandPart>
</feature>
<dbReference type="FunFam" id="1.10.420.10:FF:000001">
    <property type="entry name" value="Peroxidase"/>
    <property type="match status" value="1"/>
</dbReference>
<protein>
    <recommendedName>
        <fullName evidence="3 14">Peroxidase</fullName>
        <ecNumber evidence="3 14">1.11.1.7</ecNumber>
    </recommendedName>
</protein>
<keyword evidence="10 13" id="KW-1015">Disulfide bond</keyword>
<evidence type="ECO:0000256" key="12">
    <source>
        <dbReference type="PIRSR" id="PIRSR600823-3"/>
    </source>
</evidence>
<comment type="cofactor">
    <cofactor evidence="12 14">
        <name>Ca(2+)</name>
        <dbReference type="ChEBI" id="CHEBI:29108"/>
    </cofactor>
    <text evidence="12 14">Binds 2 calcium ions per subunit.</text>
</comment>
<keyword evidence="4 14" id="KW-0575">Peroxidase</keyword>
<feature type="binding site" evidence="12">
    <location>
        <position position="248"/>
    </location>
    <ligand>
        <name>Ca(2+)</name>
        <dbReference type="ChEBI" id="CHEBI:29108"/>
        <label>2</label>
    </ligand>
</feature>
<comment type="similarity">
    <text evidence="14">Belongs to the peroxidase family. Classical plant (class III) peroxidase subfamily.</text>
</comment>
<dbReference type="GO" id="GO:0046872">
    <property type="term" value="F:metal ion binding"/>
    <property type="evidence" value="ECO:0007669"/>
    <property type="project" value="UniProtKB-UniRule"/>
</dbReference>
<dbReference type="OrthoDB" id="2113341at2759"/>
<evidence type="ECO:0000256" key="5">
    <source>
        <dbReference type="ARBA" id="ARBA00022617"/>
    </source>
</evidence>
<keyword evidence="8 14" id="KW-0560">Oxidoreductase</keyword>
<comment type="caution">
    <text evidence="17">The sequence shown here is derived from an EMBL/GenBank/DDBJ whole genome shotgun (WGS) entry which is preliminary data.</text>
</comment>
<dbReference type="Pfam" id="PF00141">
    <property type="entry name" value="peroxidase"/>
    <property type="match status" value="1"/>
</dbReference>
<feature type="binding site" evidence="12">
    <location>
        <position position="240"/>
    </location>
    <ligand>
        <name>Ca(2+)</name>
        <dbReference type="ChEBI" id="CHEBI:29108"/>
        <label>2</label>
    </ligand>
</feature>
<dbReference type="PROSITE" id="PS00435">
    <property type="entry name" value="PEROXIDASE_1"/>
    <property type="match status" value="1"/>
</dbReference>
<gene>
    <name evidence="17" type="ORF">Acr_05g0007280</name>
</gene>
<evidence type="ECO:0000256" key="10">
    <source>
        <dbReference type="ARBA" id="ARBA00023157"/>
    </source>
</evidence>
<keyword evidence="14" id="KW-0964">Secreted</keyword>
<comment type="catalytic activity">
    <reaction evidence="1 14">
        <text>2 a phenolic donor + H2O2 = 2 a phenolic radical donor + 2 H2O</text>
        <dbReference type="Rhea" id="RHEA:56136"/>
        <dbReference type="ChEBI" id="CHEBI:15377"/>
        <dbReference type="ChEBI" id="CHEBI:16240"/>
        <dbReference type="ChEBI" id="CHEBI:139520"/>
        <dbReference type="ChEBI" id="CHEBI:139521"/>
        <dbReference type="EC" id="1.11.1.7"/>
    </reaction>
</comment>
<evidence type="ECO:0000256" key="13">
    <source>
        <dbReference type="PIRSR" id="PIRSR600823-5"/>
    </source>
</evidence>
<evidence type="ECO:0000256" key="6">
    <source>
        <dbReference type="ARBA" id="ARBA00022723"/>
    </source>
</evidence>
<feature type="binding site" evidence="12">
    <location>
        <position position="243"/>
    </location>
    <ligand>
        <name>Ca(2+)</name>
        <dbReference type="ChEBI" id="CHEBI:29108"/>
        <label>2</label>
    </ligand>
</feature>
<feature type="domain" description="Plant heme peroxidase family profile" evidence="16">
    <location>
        <begin position="79"/>
        <end position="320"/>
    </location>
</feature>
<evidence type="ECO:0000256" key="7">
    <source>
        <dbReference type="ARBA" id="ARBA00022837"/>
    </source>
</evidence>
<sequence>MLWTHGIITPPSLSLAPHSLSLPAAHSQLLPQILPQVRTDHARHRHQQADHVSNHRRRLPPPLLPRLSRRRLRRLRPRLLHPFQLRRARRRRQPLLPGDAFDLVVRAKTALELACADILAVAARNLVIMMGGPYYAVKLGRKDGFISKSTLVEGNIPKPTMSMTQLIKLFASKGFAIQEMVALTGAHTIGFSHCSEFSTYIYNYTKNSPSDPSYNPRYADGLRKACADYQSNPTISVFNDIMTPNKFDNAYFQSLSRGLGLLSSDRALYSDLRTRPYVENYAANQTSFFEAFGRAMEKLSLVGVKTGRGGEIRRRCDAIN</sequence>
<dbReference type="PROSITE" id="PS50873">
    <property type="entry name" value="PEROXIDASE_4"/>
    <property type="match status" value="1"/>
</dbReference>
<dbReference type="InterPro" id="IPR002016">
    <property type="entry name" value="Haem_peroxidase"/>
</dbReference>
<feature type="binding site" evidence="12">
    <location>
        <position position="188"/>
    </location>
    <ligand>
        <name>Ca(2+)</name>
        <dbReference type="ChEBI" id="CHEBI:29108"/>
        <label>2</label>
    </ligand>
</feature>
<dbReference type="InterPro" id="IPR019793">
    <property type="entry name" value="Peroxidases_heam-ligand_BS"/>
</dbReference>
<dbReference type="PANTHER" id="PTHR31517">
    <property type="match status" value="1"/>
</dbReference>
<dbReference type="Proteomes" id="UP000585474">
    <property type="component" value="Unassembled WGS sequence"/>
</dbReference>
<dbReference type="GO" id="GO:0140825">
    <property type="term" value="F:lactoperoxidase activity"/>
    <property type="evidence" value="ECO:0007669"/>
    <property type="project" value="UniProtKB-EC"/>
</dbReference>
<feature type="region of interest" description="Disordered" evidence="15">
    <location>
        <begin position="40"/>
        <end position="63"/>
    </location>
</feature>
<evidence type="ECO:0000256" key="1">
    <source>
        <dbReference type="ARBA" id="ARBA00000189"/>
    </source>
</evidence>
<dbReference type="GO" id="GO:0020037">
    <property type="term" value="F:heme binding"/>
    <property type="evidence" value="ECO:0007669"/>
    <property type="project" value="UniProtKB-UniRule"/>
</dbReference>
<evidence type="ECO:0000256" key="4">
    <source>
        <dbReference type="ARBA" id="ARBA00022559"/>
    </source>
</evidence>
<keyword evidence="14" id="KW-0376">Hydrogen peroxide</keyword>
<feature type="disulfide bond" evidence="13">
    <location>
        <begin position="115"/>
        <end position="316"/>
    </location>
</feature>
<keyword evidence="5 14" id="KW-0349">Heme</keyword>
<comment type="similarity">
    <text evidence="2">Belongs to the peroxidase family. Ascorbate peroxidase subfamily.</text>
</comment>
<dbReference type="InterPro" id="IPR033905">
    <property type="entry name" value="Secretory_peroxidase"/>
</dbReference>
<dbReference type="EC" id="1.11.1.7" evidence="3 14"/>
<keyword evidence="6 12" id="KW-0479">Metal-binding</keyword>
<keyword evidence="18" id="KW-1185">Reference proteome</keyword>
<evidence type="ECO:0000259" key="16">
    <source>
        <dbReference type="PROSITE" id="PS50873"/>
    </source>
</evidence>
<dbReference type="Gene3D" id="1.10.420.10">
    <property type="entry name" value="Peroxidase, domain 2"/>
    <property type="match status" value="1"/>
</dbReference>
<evidence type="ECO:0000256" key="3">
    <source>
        <dbReference type="ARBA" id="ARBA00012313"/>
    </source>
</evidence>
<evidence type="ECO:0000256" key="9">
    <source>
        <dbReference type="ARBA" id="ARBA00023004"/>
    </source>
</evidence>
<dbReference type="EMBL" id="BJWL01000005">
    <property type="protein sequence ID" value="GFY87089.1"/>
    <property type="molecule type" value="Genomic_DNA"/>
</dbReference>
<feature type="disulfide bond" evidence="13">
    <location>
        <begin position="194"/>
        <end position="226"/>
    </location>
</feature>
<evidence type="ECO:0000256" key="11">
    <source>
        <dbReference type="PIRSR" id="PIRSR600823-2"/>
    </source>
</evidence>
<dbReference type="Gene3D" id="1.10.520.10">
    <property type="match status" value="1"/>
</dbReference>
<evidence type="ECO:0000313" key="17">
    <source>
        <dbReference type="EMBL" id="GFY87089.1"/>
    </source>
</evidence>
<dbReference type="CDD" id="cd00693">
    <property type="entry name" value="secretory_peroxidase"/>
    <property type="match status" value="1"/>
</dbReference>
<evidence type="ECO:0000256" key="15">
    <source>
        <dbReference type="SAM" id="MobiDB-lite"/>
    </source>
</evidence>
<feature type="binding site" evidence="11">
    <location>
        <position position="157"/>
    </location>
    <ligand>
        <name>substrate</name>
    </ligand>
</feature>
<reference evidence="17 18" key="1">
    <citation type="submission" date="2019-07" db="EMBL/GenBank/DDBJ databases">
        <title>De Novo Assembly of kiwifruit Actinidia rufa.</title>
        <authorList>
            <person name="Sugita-Konishi S."/>
            <person name="Sato K."/>
            <person name="Mori E."/>
            <person name="Abe Y."/>
            <person name="Kisaki G."/>
            <person name="Hamano K."/>
            <person name="Suezawa K."/>
            <person name="Otani M."/>
            <person name="Fukuda T."/>
            <person name="Manabe T."/>
            <person name="Gomi K."/>
            <person name="Tabuchi M."/>
            <person name="Akimitsu K."/>
            <person name="Kataoka I."/>
        </authorList>
    </citation>
    <scope>NUCLEOTIDE SEQUENCE [LARGE SCALE GENOMIC DNA]</scope>
    <source>
        <strain evidence="18">cv. Fuchu</strain>
    </source>
</reference>
<dbReference type="PRINTS" id="PR00461">
    <property type="entry name" value="PLPEROXIDASE"/>
</dbReference>
<dbReference type="GO" id="GO:0005576">
    <property type="term" value="C:extracellular region"/>
    <property type="evidence" value="ECO:0007669"/>
    <property type="project" value="UniProtKB-SubCell"/>
</dbReference>
<keyword evidence="7 12" id="KW-0106">Calcium</keyword>
<dbReference type="InterPro" id="IPR010255">
    <property type="entry name" value="Haem_peroxidase_sf"/>
</dbReference>
<dbReference type="AlphaFoldDB" id="A0A7J0EM78"/>
<dbReference type="GO" id="GO:0042744">
    <property type="term" value="P:hydrogen peroxide catabolic process"/>
    <property type="evidence" value="ECO:0007669"/>
    <property type="project" value="UniProtKB-KW"/>
</dbReference>
<comment type="function">
    <text evidence="14">Removal of H(2)O(2), oxidation of toxic reductants, biosynthesis and degradation of lignin, suberization, auxin catabolism, response to environmental stresses such as wounding, pathogen attack and oxidative stress.</text>
</comment>
<evidence type="ECO:0000256" key="2">
    <source>
        <dbReference type="ARBA" id="ARBA00006873"/>
    </source>
</evidence>
<name>A0A7J0EM78_9ERIC</name>
<evidence type="ECO:0000256" key="14">
    <source>
        <dbReference type="RuleBase" id="RU362060"/>
    </source>
</evidence>
<dbReference type="GO" id="GO:0006979">
    <property type="term" value="P:response to oxidative stress"/>
    <property type="evidence" value="ECO:0007669"/>
    <property type="project" value="UniProtKB-UniRule"/>
</dbReference>